<dbReference type="Pfam" id="PF06325">
    <property type="entry name" value="PrmA"/>
    <property type="match status" value="1"/>
</dbReference>
<dbReference type="RefSeq" id="WP_342127325.1">
    <property type="nucleotide sequence ID" value="NZ_JBCAUS010000005.1"/>
</dbReference>
<dbReference type="PANTHER" id="PTHR23290">
    <property type="entry name" value="RRNA N6-ADENOSINE-METHYLTRANSFERASE METTL5"/>
    <property type="match status" value="1"/>
</dbReference>
<reference evidence="1 2" key="1">
    <citation type="submission" date="2024-04" db="EMBL/GenBank/DDBJ databases">
        <title>Methanococcoides sp. LMO-2.</title>
        <authorList>
            <person name="Liang L."/>
        </authorList>
    </citation>
    <scope>NUCLEOTIDE SEQUENCE [LARGE SCALE GENOMIC DNA]</scope>
    <source>
        <strain evidence="1 2">LMO-2</strain>
    </source>
</reference>
<comment type="caution">
    <text evidence="1">The sequence shown here is derived from an EMBL/GenBank/DDBJ whole genome shotgun (WGS) entry which is preliminary data.</text>
</comment>
<gene>
    <name evidence="1" type="ORF">WOA13_07575</name>
</gene>
<dbReference type="InterPro" id="IPR029063">
    <property type="entry name" value="SAM-dependent_MTases_sf"/>
</dbReference>
<protein>
    <submittedName>
        <fullName evidence="1">METTL5 family protein</fullName>
    </submittedName>
</protein>
<dbReference type="EMBL" id="JBCAUS010000005">
    <property type="protein sequence ID" value="MEL4305682.1"/>
    <property type="molecule type" value="Genomic_DNA"/>
</dbReference>
<evidence type="ECO:0000313" key="2">
    <source>
        <dbReference type="Proteomes" id="UP001396646"/>
    </source>
</evidence>
<name>A0ABU9KVN4_9EURY</name>
<dbReference type="Gene3D" id="3.40.50.150">
    <property type="entry name" value="Vaccinia Virus protein VP39"/>
    <property type="match status" value="1"/>
</dbReference>
<keyword evidence="2" id="KW-1185">Reference proteome</keyword>
<dbReference type="PANTHER" id="PTHR23290:SF0">
    <property type="entry name" value="RRNA N6-ADENOSINE-METHYLTRANSFERASE METTL5"/>
    <property type="match status" value="1"/>
</dbReference>
<dbReference type="InterPro" id="IPR051720">
    <property type="entry name" value="rRNA_MeTrfase/Polyamine_Synth"/>
</dbReference>
<proteinExistence type="predicted"/>
<evidence type="ECO:0000313" key="1">
    <source>
        <dbReference type="EMBL" id="MEL4305682.1"/>
    </source>
</evidence>
<organism evidence="1 2">
    <name type="scientific">Methanococcoides cohabitans</name>
    <dbReference type="NCBI Taxonomy" id="3136559"/>
    <lineage>
        <taxon>Archaea</taxon>
        <taxon>Methanobacteriati</taxon>
        <taxon>Methanobacteriota</taxon>
        <taxon>Stenosarchaea group</taxon>
        <taxon>Methanomicrobia</taxon>
        <taxon>Methanosarcinales</taxon>
        <taxon>Methanosarcinaceae</taxon>
        <taxon>Methanococcoides</taxon>
    </lineage>
</organism>
<accession>A0ABU9KVN4</accession>
<sequence>MKQRKLEILLEKVRGFDSPDVTLEQYPTPALLAAELLHFAYMKGDLTDTVYDLGCGTGMLAIGAKILGAERVVGFDSDPAALKIAKENAEKLGVEVEFECMDIRQVRGHAHTVVMNPPFGAQVKGSDRPFLKTALKVGDVTYSIHNSGSLAFIKKFIEPAIITEWYNTGFPIKRTFKFHKKDVERIEVEIYRIIKENDQGE</sequence>
<dbReference type="CDD" id="cd02440">
    <property type="entry name" value="AdoMet_MTases"/>
    <property type="match status" value="1"/>
</dbReference>
<dbReference type="SUPFAM" id="SSF53335">
    <property type="entry name" value="S-adenosyl-L-methionine-dependent methyltransferases"/>
    <property type="match status" value="1"/>
</dbReference>
<dbReference type="Proteomes" id="UP001396646">
    <property type="component" value="Unassembled WGS sequence"/>
</dbReference>